<reference evidence="3" key="1">
    <citation type="submission" date="2021-02" db="EMBL/GenBank/DDBJ databases">
        <title>Sequencing the genomes of 1000 actinobacteria strains.</title>
        <authorList>
            <person name="Klenk H.-P."/>
        </authorList>
    </citation>
    <scope>NUCLEOTIDE SEQUENCE</scope>
    <source>
        <strain evidence="3">DSM 22850</strain>
    </source>
</reference>
<evidence type="ECO:0000259" key="2">
    <source>
        <dbReference type="PROSITE" id="PS50995"/>
    </source>
</evidence>
<dbReference type="AlphaFoldDB" id="A0A940PTY3"/>
<dbReference type="SUPFAM" id="SSF46785">
    <property type="entry name" value="Winged helix' DNA-binding domain"/>
    <property type="match status" value="1"/>
</dbReference>
<proteinExistence type="predicted"/>
<dbReference type="Proteomes" id="UP000675163">
    <property type="component" value="Unassembled WGS sequence"/>
</dbReference>
<dbReference type="EMBL" id="JAFIDA010000001">
    <property type="protein sequence ID" value="MBP1326758.1"/>
    <property type="molecule type" value="Genomic_DNA"/>
</dbReference>
<dbReference type="PROSITE" id="PS50995">
    <property type="entry name" value="HTH_MARR_2"/>
    <property type="match status" value="1"/>
</dbReference>
<dbReference type="Pfam" id="PF12802">
    <property type="entry name" value="MarR_2"/>
    <property type="match status" value="1"/>
</dbReference>
<organism evidence="3 4">
    <name type="scientific">Leucobacter exalbidus</name>
    <dbReference type="NCBI Taxonomy" id="662960"/>
    <lineage>
        <taxon>Bacteria</taxon>
        <taxon>Bacillati</taxon>
        <taxon>Actinomycetota</taxon>
        <taxon>Actinomycetes</taxon>
        <taxon>Micrococcales</taxon>
        <taxon>Microbacteriaceae</taxon>
        <taxon>Leucobacter</taxon>
    </lineage>
</organism>
<gene>
    <name evidence="3" type="ORF">JOF28_001990</name>
</gene>
<dbReference type="PANTHER" id="PTHR33164">
    <property type="entry name" value="TRANSCRIPTIONAL REGULATOR, MARR FAMILY"/>
    <property type="match status" value="1"/>
</dbReference>
<dbReference type="GO" id="GO:0003677">
    <property type="term" value="F:DNA binding"/>
    <property type="evidence" value="ECO:0007669"/>
    <property type="project" value="UniProtKB-KW"/>
</dbReference>
<dbReference type="Gene3D" id="1.10.10.10">
    <property type="entry name" value="Winged helix-like DNA-binding domain superfamily/Winged helix DNA-binding domain"/>
    <property type="match status" value="1"/>
</dbReference>
<sequence>MTPTPQESTSAHMYEVESSDPRSQLVDRSELSPEEIAHISKLMKTLSALRETEQALSDASQKYMKLGAQDMRALHYLIVAKNRGELVQPGMLSSYLDISKASTTKLLNRLESGGHIERQMHPMDRRAMAISVTPSTEASAMNTVGKQQASRFHAAAKLSRAERDVVIRFLEEMRQGLSVENADWARP</sequence>
<dbReference type="PANTHER" id="PTHR33164:SF43">
    <property type="entry name" value="HTH-TYPE TRANSCRIPTIONAL REPRESSOR YETL"/>
    <property type="match status" value="1"/>
</dbReference>
<dbReference type="PRINTS" id="PR00598">
    <property type="entry name" value="HTHMARR"/>
</dbReference>
<dbReference type="InterPro" id="IPR036390">
    <property type="entry name" value="WH_DNA-bd_sf"/>
</dbReference>
<dbReference type="GO" id="GO:0006950">
    <property type="term" value="P:response to stress"/>
    <property type="evidence" value="ECO:0007669"/>
    <property type="project" value="TreeGrafter"/>
</dbReference>
<keyword evidence="4" id="KW-1185">Reference proteome</keyword>
<dbReference type="SMART" id="SM00347">
    <property type="entry name" value="HTH_MARR"/>
    <property type="match status" value="1"/>
</dbReference>
<dbReference type="InterPro" id="IPR039422">
    <property type="entry name" value="MarR/SlyA-like"/>
</dbReference>
<evidence type="ECO:0000313" key="4">
    <source>
        <dbReference type="Proteomes" id="UP000675163"/>
    </source>
</evidence>
<dbReference type="InterPro" id="IPR036388">
    <property type="entry name" value="WH-like_DNA-bd_sf"/>
</dbReference>
<evidence type="ECO:0000313" key="3">
    <source>
        <dbReference type="EMBL" id="MBP1326758.1"/>
    </source>
</evidence>
<feature type="compositionally biased region" description="Polar residues" evidence="1">
    <location>
        <begin position="1"/>
        <end position="11"/>
    </location>
</feature>
<dbReference type="RefSeq" id="WP_209705616.1">
    <property type="nucleotide sequence ID" value="NZ_JAFIDA010000001.1"/>
</dbReference>
<keyword evidence="3" id="KW-0238">DNA-binding</keyword>
<feature type="region of interest" description="Disordered" evidence="1">
    <location>
        <begin position="1"/>
        <end position="24"/>
    </location>
</feature>
<protein>
    <submittedName>
        <fullName evidence="3">DNA-binding MarR family transcriptional regulator</fullName>
    </submittedName>
</protein>
<dbReference type="GO" id="GO:0003700">
    <property type="term" value="F:DNA-binding transcription factor activity"/>
    <property type="evidence" value="ECO:0007669"/>
    <property type="project" value="InterPro"/>
</dbReference>
<feature type="domain" description="HTH marR-type" evidence="2">
    <location>
        <begin position="39"/>
        <end position="175"/>
    </location>
</feature>
<comment type="caution">
    <text evidence="3">The sequence shown here is derived from an EMBL/GenBank/DDBJ whole genome shotgun (WGS) entry which is preliminary data.</text>
</comment>
<name>A0A940PTY3_9MICO</name>
<evidence type="ECO:0000256" key="1">
    <source>
        <dbReference type="SAM" id="MobiDB-lite"/>
    </source>
</evidence>
<accession>A0A940PTY3</accession>
<dbReference type="InterPro" id="IPR000835">
    <property type="entry name" value="HTH_MarR-typ"/>
</dbReference>